<accession>A0A9W6MD60</accession>
<dbReference type="Proteomes" id="UP001143474">
    <property type="component" value="Unassembled WGS sequence"/>
</dbReference>
<protein>
    <submittedName>
        <fullName evidence="2">Uncharacterized protein</fullName>
    </submittedName>
</protein>
<feature type="region of interest" description="Disordered" evidence="1">
    <location>
        <begin position="35"/>
        <end position="79"/>
    </location>
</feature>
<name>A0A9W6MD60_9ACTN</name>
<feature type="compositionally biased region" description="Basic and acidic residues" evidence="1">
    <location>
        <begin position="118"/>
        <end position="136"/>
    </location>
</feature>
<reference evidence="2" key="2">
    <citation type="submission" date="2023-01" db="EMBL/GenBank/DDBJ databases">
        <authorList>
            <person name="Sun Q."/>
            <person name="Evtushenko L."/>
        </authorList>
    </citation>
    <scope>NUCLEOTIDE SEQUENCE</scope>
    <source>
        <strain evidence="2">VKM Ac-2007</strain>
    </source>
</reference>
<dbReference type="EMBL" id="BSEV01000006">
    <property type="protein sequence ID" value="GLK09836.1"/>
    <property type="molecule type" value="Genomic_DNA"/>
</dbReference>
<proteinExistence type="predicted"/>
<feature type="region of interest" description="Disordered" evidence="1">
    <location>
        <begin position="113"/>
        <end position="160"/>
    </location>
</feature>
<sequence length="160" mass="16869">MPEKVSEGVLPENVRVGAVPEKVSEGVLPENVRVGAVPENAGGGTVPEDVAEDALSNDQRAGNRRPSEAGASRVGRPFSPRGFFQLSPALLSARGLQLRRGALNRTTADCFSVSQDAGRSERERLRSAGRTAEQHGVEGGGWSGRRIKGPRPPAPARPEA</sequence>
<keyword evidence="3" id="KW-1185">Reference proteome</keyword>
<organism evidence="2 3">
    <name type="scientific">Streptosporangium carneum</name>
    <dbReference type="NCBI Taxonomy" id="47481"/>
    <lineage>
        <taxon>Bacteria</taxon>
        <taxon>Bacillati</taxon>
        <taxon>Actinomycetota</taxon>
        <taxon>Actinomycetes</taxon>
        <taxon>Streptosporangiales</taxon>
        <taxon>Streptosporangiaceae</taxon>
        <taxon>Streptosporangium</taxon>
    </lineage>
</organism>
<evidence type="ECO:0000256" key="1">
    <source>
        <dbReference type="SAM" id="MobiDB-lite"/>
    </source>
</evidence>
<feature type="compositionally biased region" description="Pro residues" evidence="1">
    <location>
        <begin position="150"/>
        <end position="160"/>
    </location>
</feature>
<comment type="caution">
    <text evidence="2">The sequence shown here is derived from an EMBL/GenBank/DDBJ whole genome shotgun (WGS) entry which is preliminary data.</text>
</comment>
<evidence type="ECO:0000313" key="2">
    <source>
        <dbReference type="EMBL" id="GLK09836.1"/>
    </source>
</evidence>
<dbReference type="AlphaFoldDB" id="A0A9W6MD60"/>
<evidence type="ECO:0000313" key="3">
    <source>
        <dbReference type="Proteomes" id="UP001143474"/>
    </source>
</evidence>
<reference evidence="2" key="1">
    <citation type="journal article" date="2014" name="Int. J. Syst. Evol. Microbiol.">
        <title>Complete genome sequence of Corynebacterium casei LMG S-19264T (=DSM 44701T), isolated from a smear-ripened cheese.</title>
        <authorList>
            <consortium name="US DOE Joint Genome Institute (JGI-PGF)"/>
            <person name="Walter F."/>
            <person name="Albersmeier A."/>
            <person name="Kalinowski J."/>
            <person name="Ruckert C."/>
        </authorList>
    </citation>
    <scope>NUCLEOTIDE SEQUENCE</scope>
    <source>
        <strain evidence="2">VKM Ac-2007</strain>
    </source>
</reference>
<gene>
    <name evidence="2" type="ORF">GCM10017600_32420</name>
</gene>